<keyword evidence="4" id="KW-1185">Reference proteome</keyword>
<accession>A0A067QKV9</accession>
<feature type="transmembrane region" description="Helical" evidence="2">
    <location>
        <begin position="47"/>
        <end position="66"/>
    </location>
</feature>
<keyword evidence="2" id="KW-0812">Transmembrane</keyword>
<feature type="transmembrane region" description="Helical" evidence="2">
    <location>
        <begin position="72"/>
        <end position="95"/>
    </location>
</feature>
<keyword evidence="2" id="KW-0472">Membrane</keyword>
<gene>
    <name evidence="3" type="ORF">L798_00317</name>
</gene>
<dbReference type="EMBL" id="KK853234">
    <property type="protein sequence ID" value="KDR09581.1"/>
    <property type="molecule type" value="Genomic_DNA"/>
</dbReference>
<reference evidence="3 4" key="1">
    <citation type="journal article" date="2014" name="Nat. Commun.">
        <title>Molecular traces of alternative social organization in a termite genome.</title>
        <authorList>
            <person name="Terrapon N."/>
            <person name="Li C."/>
            <person name="Robertson H.M."/>
            <person name="Ji L."/>
            <person name="Meng X."/>
            <person name="Booth W."/>
            <person name="Chen Z."/>
            <person name="Childers C.P."/>
            <person name="Glastad K.M."/>
            <person name="Gokhale K."/>
            <person name="Gowin J."/>
            <person name="Gronenberg W."/>
            <person name="Hermansen R.A."/>
            <person name="Hu H."/>
            <person name="Hunt B.G."/>
            <person name="Huylmans A.K."/>
            <person name="Khalil S.M."/>
            <person name="Mitchell R.D."/>
            <person name="Munoz-Torres M.C."/>
            <person name="Mustard J.A."/>
            <person name="Pan H."/>
            <person name="Reese J.T."/>
            <person name="Scharf M.E."/>
            <person name="Sun F."/>
            <person name="Vogel H."/>
            <person name="Xiao J."/>
            <person name="Yang W."/>
            <person name="Yang Z."/>
            <person name="Yang Z."/>
            <person name="Zhou J."/>
            <person name="Zhu J."/>
            <person name="Brent C.S."/>
            <person name="Elsik C.G."/>
            <person name="Goodisman M.A."/>
            <person name="Liberles D.A."/>
            <person name="Roe R.M."/>
            <person name="Vargo E.L."/>
            <person name="Vilcinskas A."/>
            <person name="Wang J."/>
            <person name="Bornberg-Bauer E."/>
            <person name="Korb J."/>
            <person name="Zhang G."/>
            <person name="Liebig J."/>
        </authorList>
    </citation>
    <scope>NUCLEOTIDE SEQUENCE [LARGE SCALE GENOMIC DNA]</scope>
    <source>
        <tissue evidence="3">Whole organism</tissue>
    </source>
</reference>
<keyword evidence="2" id="KW-1133">Transmembrane helix</keyword>
<organism evidence="3 4">
    <name type="scientific">Zootermopsis nevadensis</name>
    <name type="common">Dampwood termite</name>
    <dbReference type="NCBI Taxonomy" id="136037"/>
    <lineage>
        <taxon>Eukaryota</taxon>
        <taxon>Metazoa</taxon>
        <taxon>Ecdysozoa</taxon>
        <taxon>Arthropoda</taxon>
        <taxon>Hexapoda</taxon>
        <taxon>Insecta</taxon>
        <taxon>Pterygota</taxon>
        <taxon>Neoptera</taxon>
        <taxon>Polyneoptera</taxon>
        <taxon>Dictyoptera</taxon>
        <taxon>Blattodea</taxon>
        <taxon>Blattoidea</taxon>
        <taxon>Termitoidae</taxon>
        <taxon>Termopsidae</taxon>
        <taxon>Zootermopsis</taxon>
    </lineage>
</organism>
<evidence type="ECO:0000313" key="4">
    <source>
        <dbReference type="Proteomes" id="UP000027135"/>
    </source>
</evidence>
<protein>
    <submittedName>
        <fullName evidence="3">Uncharacterized protein</fullName>
    </submittedName>
</protein>
<evidence type="ECO:0000313" key="3">
    <source>
        <dbReference type="EMBL" id="KDR09581.1"/>
    </source>
</evidence>
<dbReference type="AlphaFoldDB" id="A0A067QKV9"/>
<sequence>MAVFWVVAPRSLQGLMTEAARTSETLVNFYQTTRCNNPEDSRLKATFLFLFLFYIPFLLLCGAQGPPFGGDLIYLDILVGLLGRGIGPSQGLYLYTGQHNTERRGHIHGLSGIRNHGPSDRATQGPRLRL</sequence>
<feature type="region of interest" description="Disordered" evidence="1">
    <location>
        <begin position="108"/>
        <end position="130"/>
    </location>
</feature>
<dbReference type="InParanoid" id="A0A067QKV9"/>
<evidence type="ECO:0000256" key="1">
    <source>
        <dbReference type="SAM" id="MobiDB-lite"/>
    </source>
</evidence>
<proteinExistence type="predicted"/>
<dbReference type="Proteomes" id="UP000027135">
    <property type="component" value="Unassembled WGS sequence"/>
</dbReference>
<evidence type="ECO:0000256" key="2">
    <source>
        <dbReference type="SAM" id="Phobius"/>
    </source>
</evidence>
<name>A0A067QKV9_ZOONE</name>